<dbReference type="InterPro" id="IPR046341">
    <property type="entry name" value="SET_dom_sf"/>
</dbReference>
<evidence type="ECO:0008006" key="7">
    <source>
        <dbReference type="Google" id="ProtNLM"/>
    </source>
</evidence>
<dbReference type="SMART" id="SM00317">
    <property type="entry name" value="SET"/>
    <property type="match status" value="1"/>
</dbReference>
<organism evidence="5 6">
    <name type="scientific">Candidatus Portnoybacteria bacterium CG11_big_fil_rev_8_21_14_0_20_40_15</name>
    <dbReference type="NCBI Taxonomy" id="1974817"/>
    <lineage>
        <taxon>Bacteria</taxon>
        <taxon>Candidatus Portnoyibacteriota</taxon>
    </lineage>
</organism>
<dbReference type="SUPFAM" id="SSF82199">
    <property type="entry name" value="SET domain"/>
    <property type="match status" value="1"/>
</dbReference>
<dbReference type="EMBL" id="PCVO01000058">
    <property type="protein sequence ID" value="PIQ74947.1"/>
    <property type="molecule type" value="Genomic_DNA"/>
</dbReference>
<proteinExistence type="predicted"/>
<dbReference type="InterPro" id="IPR003616">
    <property type="entry name" value="Post-SET_dom"/>
</dbReference>
<sequence>MEKIYKEKSKISGTGIFANSSIKKGEIIFSVKGKRVRSSYSPYNAEHGHRWLAIKKEIWISPFRNNPWWFINHSCNPNAGLKGIKTVVAMKNIKKGEEVTIDYSITEDDPYWEMQCNCGTPNCRKTIRSVRFLPEKLFNKYKPFIRKFLQKSYFENSSR</sequence>
<keyword evidence="2" id="KW-0949">S-adenosyl-L-methionine</keyword>
<dbReference type="GO" id="GO:0016740">
    <property type="term" value="F:transferase activity"/>
    <property type="evidence" value="ECO:0007669"/>
    <property type="project" value="UniProtKB-KW"/>
</dbReference>
<dbReference type="Proteomes" id="UP000229317">
    <property type="component" value="Unassembled WGS sequence"/>
</dbReference>
<evidence type="ECO:0000259" key="4">
    <source>
        <dbReference type="PROSITE" id="PS50868"/>
    </source>
</evidence>
<dbReference type="Gene3D" id="2.170.270.10">
    <property type="entry name" value="SET domain"/>
    <property type="match status" value="1"/>
</dbReference>
<keyword evidence="1" id="KW-0808">Transferase</keyword>
<feature type="domain" description="Post-SET" evidence="4">
    <location>
        <begin position="112"/>
        <end position="128"/>
    </location>
</feature>
<dbReference type="PANTHER" id="PTHR12350">
    <property type="entry name" value="HISTONE-LYSINE N-METHYLTRANSFERASE-RELATED"/>
    <property type="match status" value="1"/>
</dbReference>
<evidence type="ECO:0000259" key="3">
    <source>
        <dbReference type="PROSITE" id="PS50280"/>
    </source>
</evidence>
<dbReference type="PANTHER" id="PTHR12350:SF19">
    <property type="entry name" value="SET DOMAIN-CONTAINING PROTEIN"/>
    <property type="match status" value="1"/>
</dbReference>
<evidence type="ECO:0000256" key="1">
    <source>
        <dbReference type="ARBA" id="ARBA00022679"/>
    </source>
</evidence>
<dbReference type="AlphaFoldDB" id="A0A2H0KS70"/>
<accession>A0A2H0KS70</accession>
<dbReference type="PROSITE" id="PS50868">
    <property type="entry name" value="POST_SET"/>
    <property type="match status" value="1"/>
</dbReference>
<protein>
    <recommendedName>
        <fullName evidence="7">SET domain-containing protein-lysine N-methyltransferase</fullName>
    </recommendedName>
</protein>
<evidence type="ECO:0000313" key="5">
    <source>
        <dbReference type="EMBL" id="PIQ74947.1"/>
    </source>
</evidence>
<dbReference type="InterPro" id="IPR001214">
    <property type="entry name" value="SET_dom"/>
</dbReference>
<dbReference type="PROSITE" id="PS50280">
    <property type="entry name" value="SET"/>
    <property type="match status" value="1"/>
</dbReference>
<reference evidence="5 6" key="1">
    <citation type="submission" date="2017-09" db="EMBL/GenBank/DDBJ databases">
        <title>Depth-based differentiation of microbial function through sediment-hosted aquifers and enrichment of novel symbionts in the deep terrestrial subsurface.</title>
        <authorList>
            <person name="Probst A.J."/>
            <person name="Ladd B."/>
            <person name="Jarett J.K."/>
            <person name="Geller-Mcgrath D.E."/>
            <person name="Sieber C.M."/>
            <person name="Emerson J.B."/>
            <person name="Anantharaman K."/>
            <person name="Thomas B.C."/>
            <person name="Malmstrom R."/>
            <person name="Stieglmeier M."/>
            <person name="Klingl A."/>
            <person name="Woyke T."/>
            <person name="Ryan C.M."/>
            <person name="Banfield J.F."/>
        </authorList>
    </citation>
    <scope>NUCLEOTIDE SEQUENCE [LARGE SCALE GENOMIC DNA]</scope>
    <source>
        <strain evidence="5">CG11_big_fil_rev_8_21_14_0_20_40_15</strain>
    </source>
</reference>
<evidence type="ECO:0000256" key="2">
    <source>
        <dbReference type="ARBA" id="ARBA00022691"/>
    </source>
</evidence>
<dbReference type="InterPro" id="IPR053201">
    <property type="entry name" value="Flavunoidine_N-MTase"/>
</dbReference>
<dbReference type="Pfam" id="PF00856">
    <property type="entry name" value="SET"/>
    <property type="match status" value="1"/>
</dbReference>
<comment type="caution">
    <text evidence="5">The sequence shown here is derived from an EMBL/GenBank/DDBJ whole genome shotgun (WGS) entry which is preliminary data.</text>
</comment>
<name>A0A2H0KS70_9BACT</name>
<feature type="domain" description="SET" evidence="3">
    <location>
        <begin position="2"/>
        <end position="104"/>
    </location>
</feature>
<gene>
    <name evidence="5" type="ORF">COV84_03835</name>
</gene>
<evidence type="ECO:0000313" key="6">
    <source>
        <dbReference type="Proteomes" id="UP000229317"/>
    </source>
</evidence>